<accession>A0A431WWC0</accession>
<organism evidence="3 4">
    <name type="scientific">Shewanella canadensis</name>
    <dbReference type="NCBI Taxonomy" id="271096"/>
    <lineage>
        <taxon>Bacteria</taxon>
        <taxon>Pseudomonadati</taxon>
        <taxon>Pseudomonadota</taxon>
        <taxon>Gammaproteobacteria</taxon>
        <taxon>Alteromonadales</taxon>
        <taxon>Shewanellaceae</taxon>
        <taxon>Shewanella</taxon>
    </lineage>
</organism>
<dbReference type="Gene3D" id="2.40.300.10">
    <property type="entry name" value="Head decoration protein D"/>
    <property type="match status" value="1"/>
</dbReference>
<dbReference type="AlphaFoldDB" id="A0A431WWC0"/>
<feature type="domain" description="IPT/TIG" evidence="2">
    <location>
        <begin position="47"/>
        <end position="102"/>
    </location>
</feature>
<evidence type="ECO:0000256" key="1">
    <source>
        <dbReference type="SAM" id="SignalP"/>
    </source>
</evidence>
<evidence type="ECO:0000259" key="2">
    <source>
        <dbReference type="Pfam" id="PF01833"/>
    </source>
</evidence>
<proteinExistence type="predicted"/>
<dbReference type="RefSeq" id="WP_126519737.1">
    <property type="nucleotide sequence ID" value="NZ_RXNU01000003.1"/>
</dbReference>
<comment type="caution">
    <text evidence="3">The sequence shown here is derived from an EMBL/GenBank/DDBJ whole genome shotgun (WGS) entry which is preliminary data.</text>
</comment>
<gene>
    <name evidence="3" type="ORF">EKG38_07970</name>
</gene>
<evidence type="ECO:0000313" key="4">
    <source>
        <dbReference type="Proteomes" id="UP000267448"/>
    </source>
</evidence>
<keyword evidence="4" id="KW-1185">Reference proteome</keyword>
<name>A0A431WWC0_9GAMM</name>
<sequence length="672" mass="72272">MSRFKSTYYPLSFLLTLLIFMSSVSFANASAKNELAIKSIAVNYDKEEIGISGVNFTTKGNPKVFLAEQELTLISHSDSQILAELTADIQDGDYTLKVKTGPSTKDVASYVLTIKAVYYSTQLEIYSASIDLVQDTITLSGRNFENGDQPTLELATTALALVSYDDKALVASLPADIAELEGSYILTVSTGEKAKHRGDYTIVIDPEYSLDSRNGTIEDVIAIDVDGNVDIQNAAITVNASNGDVNIHNDDIKVTSSAVTFNLPANLTKGLETPTVKVSGTISGNKLGIGTLSPQAALHVKSTSQYQADSEQRGQYIALFENDSPNSSSGADGVAIKLAHDDPVSGKNKFVTFFDKNNNVAGEIRGFTADQDYTLPPSVNSLFKSPTELITGGLIKVDTGLKFKSVTSFPGFFIDLPSPVPNIDIDSFGISVPYDITPPSISICNILDKDDALACFFKGRVINDYLNWGYDNGLLDFAANSPFDIAVAGMKLAKHIERNGSGGISYATKGADYAEWLELEDTNVQLRWGTIVGVTGGRVSLRTEGADHLLVISRAPAVLGNMPSQDVQDNYVMVGFLGQLYTAVHGVVKVGDYILASGLNNGIGRAVNADNIELDDIEQIVGRAWTASDDSGVKMINVAVGLQSNDLAKIMHRRFDALEQKIDKISSRLNGR</sequence>
<dbReference type="InterPro" id="IPR013783">
    <property type="entry name" value="Ig-like_fold"/>
</dbReference>
<feature type="chain" id="PRO_5019387937" description="IPT/TIG domain-containing protein" evidence="1">
    <location>
        <begin position="28"/>
        <end position="672"/>
    </location>
</feature>
<protein>
    <recommendedName>
        <fullName evidence="2">IPT/TIG domain-containing protein</fullName>
    </recommendedName>
</protein>
<dbReference type="Proteomes" id="UP000267448">
    <property type="component" value="Unassembled WGS sequence"/>
</dbReference>
<dbReference type="Gene3D" id="2.60.40.10">
    <property type="entry name" value="Immunoglobulins"/>
    <property type="match status" value="1"/>
</dbReference>
<dbReference type="EMBL" id="RXNU01000003">
    <property type="protein sequence ID" value="RTR39725.1"/>
    <property type="molecule type" value="Genomic_DNA"/>
</dbReference>
<dbReference type="InterPro" id="IPR002909">
    <property type="entry name" value="IPT_dom"/>
</dbReference>
<evidence type="ECO:0000313" key="3">
    <source>
        <dbReference type="EMBL" id="RTR39725.1"/>
    </source>
</evidence>
<reference evidence="3 4" key="1">
    <citation type="submission" date="2018-12" db="EMBL/GenBank/DDBJ databases">
        <authorList>
            <person name="Yu L."/>
        </authorList>
    </citation>
    <scope>NUCLEOTIDE SEQUENCE [LARGE SCALE GENOMIC DNA]</scope>
    <source>
        <strain evidence="3 4">HAW-EB2</strain>
    </source>
</reference>
<feature type="signal peptide" evidence="1">
    <location>
        <begin position="1"/>
        <end position="27"/>
    </location>
</feature>
<dbReference type="OrthoDB" id="564699at2"/>
<dbReference type="Pfam" id="PF01833">
    <property type="entry name" value="TIG"/>
    <property type="match status" value="1"/>
</dbReference>
<keyword evidence="1" id="KW-0732">Signal</keyword>